<protein>
    <submittedName>
        <fullName evidence="2">Unannotated protein</fullName>
    </submittedName>
</protein>
<proteinExistence type="predicted"/>
<dbReference type="EMBL" id="CAESAB010000017">
    <property type="protein sequence ID" value="CAB4336515.1"/>
    <property type="molecule type" value="Genomic_DNA"/>
</dbReference>
<dbReference type="AlphaFoldDB" id="A0A6J5Z1C5"/>
<evidence type="ECO:0000256" key="1">
    <source>
        <dbReference type="SAM" id="Phobius"/>
    </source>
</evidence>
<keyword evidence="1" id="KW-0812">Transmembrane</keyword>
<keyword evidence="1" id="KW-1133">Transmembrane helix</keyword>
<sequence length="108" mass="11918">MLGGVNNHLFFMSLAGFPVVLFLILILKWTSARGKSLVERVPVQGSADEYGTLVSVAQPSNHIEGEILRQKLIAVGIRATLTQTKDGPRLFVFPEEESAARAHLKDFR</sequence>
<name>A0A6J5Z1C5_9ZZZZ</name>
<gene>
    <name evidence="2" type="ORF">UFOPK3820_00612</name>
</gene>
<reference evidence="2" key="1">
    <citation type="submission" date="2020-05" db="EMBL/GenBank/DDBJ databases">
        <authorList>
            <person name="Chiriac C."/>
            <person name="Salcher M."/>
            <person name="Ghai R."/>
            <person name="Kavagutti S V."/>
        </authorList>
    </citation>
    <scope>NUCLEOTIDE SEQUENCE</scope>
</reference>
<keyword evidence="1" id="KW-0472">Membrane</keyword>
<feature type="transmembrane region" description="Helical" evidence="1">
    <location>
        <begin position="6"/>
        <end position="27"/>
    </location>
</feature>
<accession>A0A6J5Z1C5</accession>
<organism evidence="2">
    <name type="scientific">freshwater metagenome</name>
    <dbReference type="NCBI Taxonomy" id="449393"/>
    <lineage>
        <taxon>unclassified sequences</taxon>
        <taxon>metagenomes</taxon>
        <taxon>ecological metagenomes</taxon>
    </lineage>
</organism>
<evidence type="ECO:0000313" key="2">
    <source>
        <dbReference type="EMBL" id="CAB4336515.1"/>
    </source>
</evidence>